<proteinExistence type="predicted"/>
<reference evidence="3 4" key="1">
    <citation type="submission" date="2017-07" db="EMBL/GenBank/DDBJ databases">
        <title>Draft whole genome sequences of clinical Proprionibacteriaceae strains.</title>
        <authorList>
            <person name="Bernier A.-M."/>
            <person name="Bernard K."/>
            <person name="Domingo M.-C."/>
        </authorList>
    </citation>
    <scope>NUCLEOTIDE SEQUENCE [LARGE SCALE GENOMIC DNA]</scope>
    <source>
        <strain evidence="3 4">NML 150081</strain>
    </source>
</reference>
<sequence length="144" mass="15541">MNESHADTSTPTVDVLVYSDDRRVREQVRVALGRRLSADLPELRVVEAATQPAVLDAMDSGKISVAIFDAEAVPSGGMGLCRQMHDEIPDCPPIMVIVAREQDAWLATWSRAEAVAAHPVDPIRLPGQVADMMRRAGLGVEANA</sequence>
<keyword evidence="4" id="KW-1185">Reference proteome</keyword>
<comment type="caution">
    <text evidence="3">The sequence shown here is derived from an EMBL/GenBank/DDBJ whole genome shotgun (WGS) entry which is preliminary data.</text>
</comment>
<evidence type="ECO:0000313" key="4">
    <source>
        <dbReference type="Proteomes" id="UP000216300"/>
    </source>
</evidence>
<feature type="domain" description="Response regulatory" evidence="2">
    <location>
        <begin position="14"/>
        <end position="133"/>
    </location>
</feature>
<accession>A0A255EE25</accession>
<dbReference type="Gene3D" id="3.40.50.2300">
    <property type="match status" value="1"/>
</dbReference>
<gene>
    <name evidence="3" type="ORF">CGZ91_09760</name>
</gene>
<dbReference type="SUPFAM" id="SSF52172">
    <property type="entry name" value="CheY-like"/>
    <property type="match status" value="1"/>
</dbReference>
<name>A0A255EE25_9ACTN</name>
<feature type="modified residue" description="4-aspartylphosphate" evidence="1">
    <location>
        <position position="69"/>
    </location>
</feature>
<dbReference type="InterPro" id="IPR001789">
    <property type="entry name" value="Sig_transdc_resp-reg_receiver"/>
</dbReference>
<dbReference type="AlphaFoldDB" id="A0A255EE25"/>
<dbReference type="RefSeq" id="WP_094454727.1">
    <property type="nucleotide sequence ID" value="NZ_NMVJ01000008.1"/>
</dbReference>
<dbReference type="GO" id="GO:0000160">
    <property type="term" value="P:phosphorelay signal transduction system"/>
    <property type="evidence" value="ECO:0007669"/>
    <property type="project" value="InterPro"/>
</dbReference>
<dbReference type="OrthoDB" id="3395459at2"/>
<protein>
    <submittedName>
        <fullName evidence="3">Response regulator</fullName>
    </submittedName>
</protein>
<keyword evidence="1" id="KW-0597">Phosphoprotein</keyword>
<organism evidence="3 4">
    <name type="scientific">Parenemella sanctibonifatiensis</name>
    <dbReference type="NCBI Taxonomy" id="2016505"/>
    <lineage>
        <taxon>Bacteria</taxon>
        <taxon>Bacillati</taxon>
        <taxon>Actinomycetota</taxon>
        <taxon>Actinomycetes</taxon>
        <taxon>Propionibacteriales</taxon>
        <taxon>Propionibacteriaceae</taxon>
        <taxon>Parenemella</taxon>
    </lineage>
</organism>
<evidence type="ECO:0000259" key="2">
    <source>
        <dbReference type="PROSITE" id="PS50110"/>
    </source>
</evidence>
<evidence type="ECO:0000313" key="3">
    <source>
        <dbReference type="EMBL" id="OYN89789.1"/>
    </source>
</evidence>
<evidence type="ECO:0000256" key="1">
    <source>
        <dbReference type="PROSITE-ProRule" id="PRU00169"/>
    </source>
</evidence>
<dbReference type="Proteomes" id="UP000216300">
    <property type="component" value="Unassembled WGS sequence"/>
</dbReference>
<dbReference type="PROSITE" id="PS50110">
    <property type="entry name" value="RESPONSE_REGULATORY"/>
    <property type="match status" value="1"/>
</dbReference>
<dbReference type="InterPro" id="IPR011006">
    <property type="entry name" value="CheY-like_superfamily"/>
</dbReference>
<dbReference type="EMBL" id="NMVJ01000008">
    <property type="protein sequence ID" value="OYN89789.1"/>
    <property type="molecule type" value="Genomic_DNA"/>
</dbReference>